<dbReference type="InterPro" id="IPR000847">
    <property type="entry name" value="LysR_HTH_N"/>
</dbReference>
<evidence type="ECO:0000256" key="1">
    <source>
        <dbReference type="ARBA" id="ARBA00009437"/>
    </source>
</evidence>
<dbReference type="Gene3D" id="1.10.10.10">
    <property type="entry name" value="Winged helix-like DNA-binding domain superfamily/Winged helix DNA-binding domain"/>
    <property type="match status" value="1"/>
</dbReference>
<dbReference type="PANTHER" id="PTHR30126">
    <property type="entry name" value="HTH-TYPE TRANSCRIPTIONAL REGULATOR"/>
    <property type="match status" value="1"/>
</dbReference>
<feature type="domain" description="HTH lysR-type" evidence="5">
    <location>
        <begin position="19"/>
        <end position="76"/>
    </location>
</feature>
<reference evidence="6" key="1">
    <citation type="submission" date="2016-03" db="EMBL/GenBank/DDBJ databases">
        <authorList>
            <person name="Borrel G."/>
            <person name="Mccann A."/>
            <person name="O'Toole P.W."/>
        </authorList>
    </citation>
    <scope>NUCLEOTIDE SEQUENCE</scope>
    <source>
        <strain evidence="6">183</strain>
    </source>
</reference>
<protein>
    <recommendedName>
        <fullName evidence="5">HTH lysR-type domain-containing protein</fullName>
    </recommendedName>
</protein>
<dbReference type="InterPro" id="IPR036390">
    <property type="entry name" value="WH_DNA-bd_sf"/>
</dbReference>
<keyword evidence="4" id="KW-0804">Transcription</keyword>
<evidence type="ECO:0000256" key="3">
    <source>
        <dbReference type="ARBA" id="ARBA00023125"/>
    </source>
</evidence>
<dbReference type="PANTHER" id="PTHR30126:SF40">
    <property type="entry name" value="HTH-TYPE TRANSCRIPTIONAL REGULATOR GLTR"/>
    <property type="match status" value="1"/>
</dbReference>
<dbReference type="Proteomes" id="UP000752814">
    <property type="component" value="Unassembled WGS sequence"/>
</dbReference>
<organism evidence="6 7">
    <name type="scientific">Candidatus Methanomassiliicoccus intestinalis</name>
    <dbReference type="NCBI Taxonomy" id="1406512"/>
    <lineage>
        <taxon>Archaea</taxon>
        <taxon>Methanobacteriati</taxon>
        <taxon>Thermoplasmatota</taxon>
        <taxon>Thermoplasmata</taxon>
        <taxon>Methanomassiliicoccales</taxon>
        <taxon>Methanomassiliicoccaceae</taxon>
        <taxon>Methanomassiliicoccus</taxon>
    </lineage>
</organism>
<dbReference type="InterPro" id="IPR036388">
    <property type="entry name" value="WH-like_DNA-bd_sf"/>
</dbReference>
<dbReference type="SUPFAM" id="SSF46785">
    <property type="entry name" value="Winged helix' DNA-binding domain"/>
    <property type="match status" value="1"/>
</dbReference>
<gene>
    <name evidence="6" type="ORF">A3207_07050</name>
</gene>
<evidence type="ECO:0000259" key="5">
    <source>
        <dbReference type="PROSITE" id="PS50931"/>
    </source>
</evidence>
<evidence type="ECO:0000256" key="2">
    <source>
        <dbReference type="ARBA" id="ARBA00023015"/>
    </source>
</evidence>
<dbReference type="EMBL" id="LVVT01000007">
    <property type="protein sequence ID" value="TQS84066.1"/>
    <property type="molecule type" value="Genomic_DNA"/>
</dbReference>
<sequence length="271" mass="30669">MAASRISPSISIEINGTALTPRQMEVILAVKEEKSQNKAASKLGITTPVLNRYISQIEKKTGISLVQTRATGTELTEEGQHIVEEYYRLKNKLEKNDFLNISGTPVSQELLMSALSAVDPEGRCNLMISDDKKNLSDLKAGIADMIVLDDPLYLFEAEEFEWETIGEDRLLHEDHGERYAYFRYGAQRIGFRYLELENIPYKIERTFSSMPALVDSGLSFFINESLALRRGVSVKSITSPEQLTHEITAVYSGNNPFIEKIIKELKRLRNM</sequence>
<dbReference type="PROSITE" id="PS50931">
    <property type="entry name" value="HTH_LYSR"/>
    <property type="match status" value="1"/>
</dbReference>
<keyword evidence="2" id="KW-0805">Transcription regulation</keyword>
<dbReference type="GO" id="GO:0000976">
    <property type="term" value="F:transcription cis-regulatory region binding"/>
    <property type="evidence" value="ECO:0007669"/>
    <property type="project" value="TreeGrafter"/>
</dbReference>
<evidence type="ECO:0000256" key="4">
    <source>
        <dbReference type="ARBA" id="ARBA00023163"/>
    </source>
</evidence>
<comment type="caution">
    <text evidence="6">The sequence shown here is derived from an EMBL/GenBank/DDBJ whole genome shotgun (WGS) entry which is preliminary data.</text>
</comment>
<evidence type="ECO:0000313" key="6">
    <source>
        <dbReference type="EMBL" id="TQS84066.1"/>
    </source>
</evidence>
<comment type="similarity">
    <text evidence="1">Belongs to the LysR transcriptional regulatory family.</text>
</comment>
<accession>A0A8J8TF70</accession>
<keyword evidence="3" id="KW-0238">DNA-binding</keyword>
<dbReference type="Pfam" id="PF00126">
    <property type="entry name" value="HTH_1"/>
    <property type="match status" value="1"/>
</dbReference>
<name>A0A8J8TF70_9ARCH</name>
<dbReference type="AlphaFoldDB" id="A0A8J8TF70"/>
<dbReference type="GO" id="GO:0003700">
    <property type="term" value="F:DNA-binding transcription factor activity"/>
    <property type="evidence" value="ECO:0007669"/>
    <property type="project" value="InterPro"/>
</dbReference>
<dbReference type="RefSeq" id="WP_400256530.1">
    <property type="nucleotide sequence ID" value="NZ_CAYAYE010000004.1"/>
</dbReference>
<proteinExistence type="inferred from homology"/>
<evidence type="ECO:0000313" key="7">
    <source>
        <dbReference type="Proteomes" id="UP000752814"/>
    </source>
</evidence>